<dbReference type="Proteomes" id="UP001202243">
    <property type="component" value="Unassembled WGS sequence"/>
</dbReference>
<evidence type="ECO:0000313" key="3">
    <source>
        <dbReference type="Proteomes" id="UP001202243"/>
    </source>
</evidence>
<protein>
    <submittedName>
        <fullName evidence="2">Uncharacterized protein</fullName>
    </submittedName>
</protein>
<organism evidence="2 3">
    <name type="scientific">Janthinobacterium kumbetense</name>
    <dbReference type="NCBI Taxonomy" id="2950280"/>
    <lineage>
        <taxon>Bacteria</taxon>
        <taxon>Pseudomonadati</taxon>
        <taxon>Pseudomonadota</taxon>
        <taxon>Betaproteobacteria</taxon>
        <taxon>Burkholderiales</taxon>
        <taxon>Oxalobacteraceae</taxon>
        <taxon>Janthinobacterium</taxon>
    </lineage>
</organism>
<keyword evidence="1" id="KW-0472">Membrane</keyword>
<evidence type="ECO:0000313" key="2">
    <source>
        <dbReference type="EMBL" id="MCM2565846.1"/>
    </source>
</evidence>
<accession>A0ABT0WSF8</accession>
<name>A0ABT0WSF8_9BURK</name>
<proteinExistence type="predicted"/>
<evidence type="ECO:0000256" key="1">
    <source>
        <dbReference type="SAM" id="Phobius"/>
    </source>
</evidence>
<feature type="transmembrane region" description="Helical" evidence="1">
    <location>
        <begin position="83"/>
        <end position="102"/>
    </location>
</feature>
<sequence>MAASLRSLQIRQTLILIVLTIAYLCFELGFNARLLDVVGGNVKPEDVEGVEFYGRSLSGIAAALVVLQLMWRRRLKNNGSGPGWTKILVCCVVTAGVVFGVLKTTVNVLVNTRDAEFRRMAFNTTLLQRSLVGGSLQLQGLVDDPTLFAKPEGKSFLALFPFLAVSVRHLDERMGPAKEQLVRANVRQVAGGPSGYYDKYQEAMRELAGKWELYAGIIPDNDAGLRAKQQSSWQEYVSSLSRRGWQPHSVPMRRQAAVVNNVRKKVPVPANWRTDDELGFRAAVKRRYAAEAASKGVSVRGERIPPGLPFAAFVARPGVQAELREALKLPASATVQAAYASPAEFGRLFDQFLDRQTAEKLVEYRASRTDFEAGGRFFHEGKEAARAAIVPPVALFFSLLGAIGHFSKLLYLIATVVLLLLAMRRGEQAGADGQLSRRSAWIATGVLATAFAGTWGMLSVLDNNVTRSELFRQMLDWTRQGEPDSTRWNLAGKAILANITHVVAVGQGYSYPVNEAIRIHVLQGIHYGYHPQQK</sequence>
<reference evidence="2 3" key="1">
    <citation type="submission" date="2022-06" db="EMBL/GenBank/DDBJ databases">
        <title>Janthinobacterium kumbetensis sp. nov., isolated from spring water in Turkey.</title>
        <authorList>
            <person name="Inan Bektas K."/>
            <person name="Belduz A.A."/>
            <person name="Canakci S."/>
            <person name="Nalcaoglu A."/>
            <person name="Ceylan E."/>
            <person name="Kati H."/>
        </authorList>
    </citation>
    <scope>NUCLEOTIDE SEQUENCE [LARGE SCALE GENOMIC DNA]</scope>
    <source>
        <strain evidence="2 3">GK</strain>
    </source>
</reference>
<dbReference type="EMBL" id="JAMQGR010000002">
    <property type="protein sequence ID" value="MCM2565846.1"/>
    <property type="molecule type" value="Genomic_DNA"/>
</dbReference>
<gene>
    <name evidence="2" type="ORF">NCG91_09570</name>
</gene>
<keyword evidence="3" id="KW-1185">Reference proteome</keyword>
<feature type="transmembrane region" description="Helical" evidence="1">
    <location>
        <begin position="12"/>
        <end position="32"/>
    </location>
</feature>
<dbReference type="RefSeq" id="WP_251349485.1">
    <property type="nucleotide sequence ID" value="NZ_JAMQGR010000002.1"/>
</dbReference>
<feature type="transmembrane region" description="Helical" evidence="1">
    <location>
        <begin position="441"/>
        <end position="461"/>
    </location>
</feature>
<feature type="transmembrane region" description="Helical" evidence="1">
    <location>
        <begin position="52"/>
        <end position="71"/>
    </location>
</feature>
<keyword evidence="1" id="KW-1133">Transmembrane helix</keyword>
<feature type="transmembrane region" description="Helical" evidence="1">
    <location>
        <begin position="395"/>
        <end position="421"/>
    </location>
</feature>
<keyword evidence="1" id="KW-0812">Transmembrane</keyword>
<comment type="caution">
    <text evidence="2">The sequence shown here is derived from an EMBL/GenBank/DDBJ whole genome shotgun (WGS) entry which is preliminary data.</text>
</comment>